<keyword evidence="1" id="KW-0812">Transmembrane</keyword>
<feature type="transmembrane region" description="Helical" evidence="1">
    <location>
        <begin position="14"/>
        <end position="30"/>
    </location>
</feature>
<evidence type="ECO:0000313" key="2">
    <source>
        <dbReference type="EMBL" id="HBJ08336.1"/>
    </source>
</evidence>
<evidence type="ECO:0000256" key="1">
    <source>
        <dbReference type="SAM" id="Phobius"/>
    </source>
</evidence>
<sequence>MVVVCVEAVIWQPLFFYYSLFDIFFFGTYLKHIEKYYALLGDFLLLEPEFCSGQILIVSFEDALLFLQG</sequence>
<protein>
    <submittedName>
        <fullName evidence="2">Uncharacterized protein</fullName>
    </submittedName>
</protein>
<dbReference type="Proteomes" id="UP000262954">
    <property type="component" value="Unassembled WGS sequence"/>
</dbReference>
<proteinExistence type="predicted"/>
<reference evidence="2 3" key="1">
    <citation type="journal article" date="2018" name="Nat. Biotechnol.">
        <title>A standardized bacterial taxonomy based on genome phylogeny substantially revises the tree of life.</title>
        <authorList>
            <person name="Parks D.H."/>
            <person name="Chuvochina M."/>
            <person name="Waite D.W."/>
            <person name="Rinke C."/>
            <person name="Skarshewski A."/>
            <person name="Chaumeil P.A."/>
            <person name="Hugenholtz P."/>
        </authorList>
    </citation>
    <scope>NUCLEOTIDE SEQUENCE [LARGE SCALE GENOMIC DNA]</scope>
    <source>
        <strain evidence="2">UBA11482</strain>
    </source>
</reference>
<dbReference type="AlphaFoldDB" id="A0A354M1E7"/>
<gene>
    <name evidence="2" type="ORF">DDY73_04970</name>
</gene>
<name>A0A354M1E7_9BACT</name>
<dbReference type="EMBL" id="DNWC01000063">
    <property type="protein sequence ID" value="HBJ08336.1"/>
    <property type="molecule type" value="Genomic_DNA"/>
</dbReference>
<keyword evidence="1" id="KW-1133">Transmembrane helix</keyword>
<accession>A0A354M1E7</accession>
<keyword evidence="1" id="KW-0472">Membrane</keyword>
<comment type="caution">
    <text evidence="2">The sequence shown here is derived from an EMBL/GenBank/DDBJ whole genome shotgun (WGS) entry which is preliminary data.</text>
</comment>
<organism evidence="2 3">
    <name type="scientific">Coprobacter fastidiosus</name>
    <dbReference type="NCBI Taxonomy" id="1099853"/>
    <lineage>
        <taxon>Bacteria</taxon>
        <taxon>Pseudomonadati</taxon>
        <taxon>Bacteroidota</taxon>
        <taxon>Bacteroidia</taxon>
        <taxon>Bacteroidales</taxon>
        <taxon>Barnesiellaceae</taxon>
        <taxon>Coprobacter</taxon>
    </lineage>
</organism>
<evidence type="ECO:0000313" key="3">
    <source>
        <dbReference type="Proteomes" id="UP000262954"/>
    </source>
</evidence>